<protein>
    <submittedName>
        <fullName evidence="1">Uncharacterized protein</fullName>
    </submittedName>
</protein>
<sequence>ITVPIFTSWPKAVGSYRGQSATLTWTLDQPVSTTWESIVFYYDTPKSTLLCTWYSYQPNQIFYGPGYDTDKITTDIKLGSKIINLTINNLQNDNVRYNYRCKVIVTLNYDITNTQGWILLKGKNINILSSLSPSLSHTPTQIDRHECTHTHIHAETTQN</sequence>
<evidence type="ECO:0000313" key="1">
    <source>
        <dbReference type="EMBL" id="KAK2139644.1"/>
    </source>
</evidence>
<accession>A0AAD9MQW1</accession>
<gene>
    <name evidence="1" type="ORF">LSH36_1683g00002</name>
</gene>
<proteinExistence type="predicted"/>
<comment type="caution">
    <text evidence="1">The sequence shown here is derived from an EMBL/GenBank/DDBJ whole genome shotgun (WGS) entry which is preliminary data.</text>
</comment>
<dbReference type="Proteomes" id="UP001208570">
    <property type="component" value="Unassembled WGS sequence"/>
</dbReference>
<evidence type="ECO:0000313" key="2">
    <source>
        <dbReference type="Proteomes" id="UP001208570"/>
    </source>
</evidence>
<organism evidence="1 2">
    <name type="scientific">Paralvinella palmiformis</name>
    <dbReference type="NCBI Taxonomy" id="53620"/>
    <lineage>
        <taxon>Eukaryota</taxon>
        <taxon>Metazoa</taxon>
        <taxon>Spiralia</taxon>
        <taxon>Lophotrochozoa</taxon>
        <taxon>Annelida</taxon>
        <taxon>Polychaeta</taxon>
        <taxon>Sedentaria</taxon>
        <taxon>Canalipalpata</taxon>
        <taxon>Terebellida</taxon>
        <taxon>Terebelliformia</taxon>
        <taxon>Alvinellidae</taxon>
        <taxon>Paralvinella</taxon>
    </lineage>
</organism>
<dbReference type="AlphaFoldDB" id="A0AAD9MQW1"/>
<reference evidence="1" key="1">
    <citation type="journal article" date="2023" name="Mol. Biol. Evol.">
        <title>Third-Generation Sequencing Reveals the Adaptive Role of the Epigenome in Three Deep-Sea Polychaetes.</title>
        <authorList>
            <person name="Perez M."/>
            <person name="Aroh O."/>
            <person name="Sun Y."/>
            <person name="Lan Y."/>
            <person name="Juniper S.K."/>
            <person name="Young C.R."/>
            <person name="Angers B."/>
            <person name="Qian P.Y."/>
        </authorList>
    </citation>
    <scope>NUCLEOTIDE SEQUENCE</scope>
    <source>
        <strain evidence="1">P08H-3</strain>
    </source>
</reference>
<feature type="non-terminal residue" evidence="1">
    <location>
        <position position="1"/>
    </location>
</feature>
<name>A0AAD9MQW1_9ANNE</name>
<keyword evidence="2" id="KW-1185">Reference proteome</keyword>
<dbReference type="EMBL" id="JAODUP010001680">
    <property type="protein sequence ID" value="KAK2139644.1"/>
    <property type="molecule type" value="Genomic_DNA"/>
</dbReference>